<keyword evidence="3" id="KW-0853">WD repeat</keyword>
<evidence type="ECO:0000313" key="7">
    <source>
        <dbReference type="EMBL" id="RTG83678.1"/>
    </source>
</evidence>
<keyword evidence="5" id="KW-0812">Transmembrane</keyword>
<evidence type="ECO:0000256" key="4">
    <source>
        <dbReference type="SAM" id="MobiDB-lite"/>
    </source>
</evidence>
<dbReference type="Gene3D" id="2.130.10.10">
    <property type="entry name" value="YVTN repeat-like/Quinoprotein amine dehydrogenase"/>
    <property type="match status" value="1"/>
</dbReference>
<dbReference type="Gene3D" id="2.30.30.40">
    <property type="entry name" value="SH3 Domains"/>
    <property type="match status" value="1"/>
</dbReference>
<dbReference type="AlphaFoldDB" id="A0A430Q7I5"/>
<feature type="compositionally biased region" description="Polar residues" evidence="4">
    <location>
        <begin position="1108"/>
        <end position="1123"/>
    </location>
</feature>
<keyword evidence="8" id="KW-1185">Reference proteome</keyword>
<dbReference type="InterPro" id="IPR001452">
    <property type="entry name" value="SH3_domain"/>
</dbReference>
<evidence type="ECO:0000256" key="2">
    <source>
        <dbReference type="PROSITE-ProRule" id="PRU00192"/>
    </source>
</evidence>
<feature type="region of interest" description="Disordered" evidence="4">
    <location>
        <begin position="1190"/>
        <end position="1209"/>
    </location>
</feature>
<evidence type="ECO:0000256" key="1">
    <source>
        <dbReference type="ARBA" id="ARBA00022443"/>
    </source>
</evidence>
<keyword evidence="1 2" id="KW-0728">SH3 domain</keyword>
<dbReference type="SUPFAM" id="SSF50044">
    <property type="entry name" value="SH3-domain"/>
    <property type="match status" value="1"/>
</dbReference>
<dbReference type="PROSITE" id="PS50082">
    <property type="entry name" value="WD_REPEATS_2"/>
    <property type="match status" value="2"/>
</dbReference>
<dbReference type="InterPro" id="IPR036322">
    <property type="entry name" value="WD40_repeat_dom_sf"/>
</dbReference>
<feature type="region of interest" description="Disordered" evidence="4">
    <location>
        <begin position="1101"/>
        <end position="1123"/>
    </location>
</feature>
<feature type="transmembrane region" description="Helical" evidence="5">
    <location>
        <begin position="880"/>
        <end position="899"/>
    </location>
</feature>
<dbReference type="InterPro" id="IPR015943">
    <property type="entry name" value="WD40/YVTN_repeat-like_dom_sf"/>
</dbReference>
<dbReference type="GO" id="GO:0044458">
    <property type="term" value="P:motile cilium assembly"/>
    <property type="evidence" value="ECO:0007669"/>
    <property type="project" value="TreeGrafter"/>
</dbReference>
<dbReference type="SMART" id="SM00326">
    <property type="entry name" value="SH3"/>
    <property type="match status" value="1"/>
</dbReference>
<feature type="transmembrane region" description="Helical" evidence="5">
    <location>
        <begin position="911"/>
        <end position="930"/>
    </location>
</feature>
<dbReference type="GO" id="GO:0036064">
    <property type="term" value="C:ciliary basal body"/>
    <property type="evidence" value="ECO:0007669"/>
    <property type="project" value="TreeGrafter"/>
</dbReference>
<keyword evidence="5" id="KW-0472">Membrane</keyword>
<feature type="repeat" description="WD" evidence="3">
    <location>
        <begin position="518"/>
        <end position="540"/>
    </location>
</feature>
<keyword evidence="5" id="KW-1133">Transmembrane helix</keyword>
<protein>
    <submittedName>
        <fullName evidence="7">Jouberin</fullName>
    </submittedName>
</protein>
<dbReference type="PANTHER" id="PTHR44499:SF1">
    <property type="entry name" value="JOUBERIN"/>
    <property type="match status" value="1"/>
</dbReference>
<dbReference type="InterPro" id="IPR052803">
    <property type="entry name" value="Cilium-Associated_Jouberin"/>
</dbReference>
<gene>
    <name evidence="7" type="ORF">DC041_0009537</name>
</gene>
<organism evidence="7 8">
    <name type="scientific">Schistosoma bovis</name>
    <name type="common">Blood fluke</name>
    <dbReference type="NCBI Taxonomy" id="6184"/>
    <lineage>
        <taxon>Eukaryota</taxon>
        <taxon>Metazoa</taxon>
        <taxon>Spiralia</taxon>
        <taxon>Lophotrochozoa</taxon>
        <taxon>Platyhelminthes</taxon>
        <taxon>Trematoda</taxon>
        <taxon>Digenea</taxon>
        <taxon>Strigeidida</taxon>
        <taxon>Schistosomatoidea</taxon>
        <taxon>Schistosomatidae</taxon>
        <taxon>Schistosoma</taxon>
    </lineage>
</organism>
<name>A0A430Q7I5_SCHBO</name>
<comment type="caution">
    <text evidence="7">The sequence shown here is derived from an EMBL/GenBank/DDBJ whole genome shotgun (WGS) entry which is preliminary data.</text>
</comment>
<dbReference type="SMART" id="SM00320">
    <property type="entry name" value="WD40"/>
    <property type="match status" value="4"/>
</dbReference>
<dbReference type="Pfam" id="PF00400">
    <property type="entry name" value="WD40"/>
    <property type="match status" value="2"/>
</dbReference>
<dbReference type="FunFam" id="2.30.30.40:FF:000072">
    <property type="entry name" value="Unconventional Myosin IB"/>
    <property type="match status" value="1"/>
</dbReference>
<evidence type="ECO:0000256" key="3">
    <source>
        <dbReference type="PROSITE-ProRule" id="PRU00221"/>
    </source>
</evidence>
<feature type="region of interest" description="Disordered" evidence="4">
    <location>
        <begin position="1"/>
        <end position="43"/>
    </location>
</feature>
<dbReference type="InterPro" id="IPR001680">
    <property type="entry name" value="WD40_rpt"/>
</dbReference>
<evidence type="ECO:0000313" key="8">
    <source>
        <dbReference type="Proteomes" id="UP000290809"/>
    </source>
</evidence>
<evidence type="ECO:0000259" key="6">
    <source>
        <dbReference type="PROSITE" id="PS50002"/>
    </source>
</evidence>
<dbReference type="EMBL" id="QMKO01002388">
    <property type="protein sequence ID" value="RTG83678.1"/>
    <property type="molecule type" value="Genomic_DNA"/>
</dbReference>
<sequence length="1209" mass="137143">MPKQKSGIKNESFEMEEMENSSHSHSRHSAKKATRRKLNEKQLDTPKAISCEKSIETNEGIGSQDGILEIIIYRTDRLKVASSTCHLFVRIHIMDTETEDYIKCDKKISGSMVEQSTYVLPVKTKLVNTKYQDLLMPVWDEIIIINENFRTFANNKNVILFFEILDSIGNIFGRSNSDNVKTSSGQNIGSLMTAWAFLLLTNSNGQLNTGPRKQRLQLYEPIIKTSTYPLEKVGNLTVGKMSSLSILQKHQLLANASPNLLEDNAVESGYHLLSCWKSGSRYRVPYPSSLYVTVKETVIKKSLEGHSDDKMDSNQNIFFQTKQSEIFVQPNINTSESAQHNILLENESNALNAMSESKPSELEKSWTRKSHQPCRIPNILVGYGVTTCINTDDNFEFSLDMETNKKYCTSTKSSGAQCLAFSPDGKWLAVGVIRNLLLNNTTGTPTKNKTNKMDCSVLIYKFPFDNKRSQPNLELAGHSDIIYSVDWAKIPVIQNHKNKSTQKYSSKDFSNTKIFWILASGSADGTVRVWRLQFNQVYEDFTNDPNTNIPVLSDTSKSPFQVGQIINGSSHKKGILCNVLGHPNFVYSVAFKPISKELALNDFRILQTLVNRDHLLATACYDRVIRLWSIKHNETQLLQELNGVHQSHINSLTFDTDGSRIYSGDALGLIVIWKETENQQRKQVKCQPKWMFEKKIEVRELEMCIINHLEFHPTLNLLLVHTRDNCPKMLDLRSYPSFFLRHPINSTNCVHPVSLVKLCSVNYCSAYECNFGYTTLKLVMSENLAQISTKLKFYAWKVLLIKSISELQVNIIKDPPVPISLNNFNQIFFSLDKKVFGKIILAPSDYNTQIHFLGDQVACYQNLQLPGSVTSISYHPIDNVIAFAAVGPDSPIAIYAYNIKGSQLLSNLHRIVILMIFTVILFCGIANYYYHLLLLSIQIANQLTTLSQKINEEKLPFYEEELKYIEQPPDILASHVKFKQRDVERVLLAMSKLESVLNVSKPLAKYPQNNLHELVSDLPSTVDKLDSAKNAAIRTQTSESTTTVFTALYDYQAQRSDELNFKRGDKLKILYKDTPRWWMAKLVTTGQQGFAPANYISEDIHGKDDDNSQQLTSTNKHNPSNLSKTHLKHLDLSEEQILSKVNNKSGSVNNNNLRLWDSGLIDDNINYSKNSQTQSNYMDLFNTDMKPITLSSGSMKKRKSSARPLPTLN</sequence>
<dbReference type="STRING" id="6184.A0A430Q7I5"/>
<dbReference type="PROSITE" id="PS50002">
    <property type="entry name" value="SH3"/>
    <property type="match status" value="1"/>
</dbReference>
<dbReference type="SUPFAM" id="SSF50978">
    <property type="entry name" value="WD40 repeat-like"/>
    <property type="match status" value="1"/>
</dbReference>
<feature type="domain" description="SH3" evidence="6">
    <location>
        <begin position="1040"/>
        <end position="1101"/>
    </location>
</feature>
<feature type="repeat" description="WD" evidence="3">
    <location>
        <begin position="642"/>
        <end position="683"/>
    </location>
</feature>
<dbReference type="Proteomes" id="UP000290809">
    <property type="component" value="Unassembled WGS sequence"/>
</dbReference>
<dbReference type="PANTHER" id="PTHR44499">
    <property type="entry name" value="JOUBERIN"/>
    <property type="match status" value="1"/>
</dbReference>
<dbReference type="Pfam" id="PF00018">
    <property type="entry name" value="SH3_1"/>
    <property type="match status" value="1"/>
</dbReference>
<evidence type="ECO:0000256" key="5">
    <source>
        <dbReference type="SAM" id="Phobius"/>
    </source>
</evidence>
<dbReference type="InterPro" id="IPR036028">
    <property type="entry name" value="SH3-like_dom_sf"/>
</dbReference>
<feature type="compositionally biased region" description="Basic residues" evidence="4">
    <location>
        <begin position="24"/>
        <end position="36"/>
    </location>
</feature>
<reference evidence="7 8" key="1">
    <citation type="journal article" date="2019" name="PLoS Pathog.">
        <title>Genome sequence of the bovine parasite Schistosoma bovis Tanzania.</title>
        <authorList>
            <person name="Oey H."/>
            <person name="Zakrzewski M."/>
            <person name="Gobert G."/>
            <person name="Gravermann K."/>
            <person name="Stoye J."/>
            <person name="Jones M."/>
            <person name="Mcmanus D."/>
            <person name="Krause L."/>
        </authorList>
    </citation>
    <scope>NUCLEOTIDE SEQUENCE [LARGE SCALE GENOMIC DNA]</scope>
    <source>
        <strain evidence="7 8">TAN1997</strain>
    </source>
</reference>
<dbReference type="PRINTS" id="PR00452">
    <property type="entry name" value="SH3DOMAIN"/>
</dbReference>
<proteinExistence type="predicted"/>
<accession>A0A430Q7I5</accession>